<dbReference type="NCBIfam" id="TIGR00254">
    <property type="entry name" value="GGDEF"/>
    <property type="match status" value="1"/>
</dbReference>
<dbReference type="RefSeq" id="WP_272179361.1">
    <property type="nucleotide sequence ID" value="NZ_JAQOMS010000002.1"/>
</dbReference>
<evidence type="ECO:0000313" key="5">
    <source>
        <dbReference type="Proteomes" id="UP001528411"/>
    </source>
</evidence>
<comment type="caution">
    <text evidence="4">The sequence shown here is derived from an EMBL/GenBank/DDBJ whole genome shotgun (WGS) entry which is preliminary data.</text>
</comment>
<accession>A0ABT5FAC1</accession>
<evidence type="ECO:0000259" key="3">
    <source>
        <dbReference type="PROSITE" id="PS50887"/>
    </source>
</evidence>
<keyword evidence="1" id="KW-0597">Phosphoprotein</keyword>
<dbReference type="Proteomes" id="UP001528411">
    <property type="component" value="Unassembled WGS sequence"/>
</dbReference>
<dbReference type="PANTHER" id="PTHR46663:SF2">
    <property type="entry name" value="GGDEF DOMAIN-CONTAINING PROTEIN"/>
    <property type="match status" value="1"/>
</dbReference>
<dbReference type="SMART" id="SM00267">
    <property type="entry name" value="GGDEF"/>
    <property type="match status" value="1"/>
</dbReference>
<sequence length="310" mass="34399">MNVDKSGLLIYLLEDDTEDAYLITKAIQSDVLDKHSIGVFKTLESLTSGLKNLMPELVIIDLNVPDSKGLDTMIKVKKLAHNVPIVVLTGIDDPKMGNQLVQLGAQDYIPKPEMTASLLQRVIRFSKERFKLIKALEESASRDVLTRLYNREALESKFAELISKAERYDEKFGIIFLDLNNFKYLNDTYGHRAGDTLLTLLGGRLEIFSRSSDFIARYGGDEFVTLLPNVQTIDECLAAAKSQLSVVCDDYFVESDDGVAIKVEVTGSMGVAIYGDHGTTKKQLLESADTAMYEAKTKKLGLSAAKSIKR</sequence>
<dbReference type="SMART" id="SM00448">
    <property type="entry name" value="REC"/>
    <property type="match status" value="1"/>
</dbReference>
<dbReference type="PANTHER" id="PTHR46663">
    <property type="entry name" value="DIGUANYLATE CYCLASE DGCT-RELATED"/>
    <property type="match status" value="1"/>
</dbReference>
<dbReference type="InterPro" id="IPR001789">
    <property type="entry name" value="Sig_transdc_resp-reg_receiver"/>
</dbReference>
<dbReference type="InterPro" id="IPR029787">
    <property type="entry name" value="Nucleotide_cyclase"/>
</dbReference>
<organism evidence="4 5">
    <name type="scientific">Psychrosphaera algicola</name>
    <dbReference type="NCBI Taxonomy" id="3023714"/>
    <lineage>
        <taxon>Bacteria</taxon>
        <taxon>Pseudomonadati</taxon>
        <taxon>Pseudomonadota</taxon>
        <taxon>Gammaproteobacteria</taxon>
        <taxon>Alteromonadales</taxon>
        <taxon>Pseudoalteromonadaceae</taxon>
        <taxon>Psychrosphaera</taxon>
    </lineage>
</organism>
<dbReference type="Gene3D" id="3.40.50.2300">
    <property type="match status" value="1"/>
</dbReference>
<dbReference type="InterPro" id="IPR011006">
    <property type="entry name" value="CheY-like_superfamily"/>
</dbReference>
<dbReference type="PROSITE" id="PS50887">
    <property type="entry name" value="GGDEF"/>
    <property type="match status" value="1"/>
</dbReference>
<dbReference type="PROSITE" id="PS50110">
    <property type="entry name" value="RESPONSE_REGULATORY"/>
    <property type="match status" value="1"/>
</dbReference>
<feature type="domain" description="Response regulatory" evidence="2">
    <location>
        <begin position="9"/>
        <end position="126"/>
    </location>
</feature>
<proteinExistence type="predicted"/>
<dbReference type="InterPro" id="IPR043128">
    <property type="entry name" value="Rev_trsase/Diguanyl_cyclase"/>
</dbReference>
<dbReference type="CDD" id="cd01949">
    <property type="entry name" value="GGDEF"/>
    <property type="match status" value="1"/>
</dbReference>
<feature type="modified residue" description="4-aspartylphosphate" evidence="1">
    <location>
        <position position="61"/>
    </location>
</feature>
<feature type="domain" description="GGDEF" evidence="3">
    <location>
        <begin position="170"/>
        <end position="310"/>
    </location>
</feature>
<dbReference type="CDD" id="cd00156">
    <property type="entry name" value="REC"/>
    <property type="match status" value="1"/>
</dbReference>
<dbReference type="Pfam" id="PF00072">
    <property type="entry name" value="Response_reg"/>
    <property type="match status" value="1"/>
</dbReference>
<dbReference type="Pfam" id="PF00990">
    <property type="entry name" value="GGDEF"/>
    <property type="match status" value="1"/>
</dbReference>
<dbReference type="Gene3D" id="3.30.70.270">
    <property type="match status" value="1"/>
</dbReference>
<evidence type="ECO:0000259" key="2">
    <source>
        <dbReference type="PROSITE" id="PS50110"/>
    </source>
</evidence>
<dbReference type="InterPro" id="IPR000160">
    <property type="entry name" value="GGDEF_dom"/>
</dbReference>
<gene>
    <name evidence="4" type="ORF">PN838_00080</name>
</gene>
<keyword evidence="5" id="KW-1185">Reference proteome</keyword>
<protein>
    <submittedName>
        <fullName evidence="4">GGDEF domain-containing response regulator</fullName>
    </submittedName>
</protein>
<reference evidence="4 5" key="1">
    <citation type="submission" date="2023-01" db="EMBL/GenBank/DDBJ databases">
        <title>Psychrosphaera sp. nov., isolated from marine algae.</title>
        <authorList>
            <person name="Bayburt H."/>
            <person name="Choi B.J."/>
            <person name="Kim J.M."/>
            <person name="Choi D.G."/>
            <person name="Jeon C.O."/>
        </authorList>
    </citation>
    <scope>NUCLEOTIDE SEQUENCE [LARGE SCALE GENOMIC DNA]</scope>
    <source>
        <strain evidence="4 5">G1-22</strain>
    </source>
</reference>
<dbReference type="SUPFAM" id="SSF52172">
    <property type="entry name" value="CheY-like"/>
    <property type="match status" value="1"/>
</dbReference>
<name>A0ABT5FAC1_9GAMM</name>
<evidence type="ECO:0000256" key="1">
    <source>
        <dbReference type="PROSITE-ProRule" id="PRU00169"/>
    </source>
</evidence>
<dbReference type="InterPro" id="IPR052163">
    <property type="entry name" value="DGC-Regulatory_Protein"/>
</dbReference>
<dbReference type="EMBL" id="JAQOMS010000002">
    <property type="protein sequence ID" value="MDC2887526.1"/>
    <property type="molecule type" value="Genomic_DNA"/>
</dbReference>
<evidence type="ECO:0000313" key="4">
    <source>
        <dbReference type="EMBL" id="MDC2887526.1"/>
    </source>
</evidence>
<dbReference type="SUPFAM" id="SSF55073">
    <property type="entry name" value="Nucleotide cyclase"/>
    <property type="match status" value="1"/>
</dbReference>